<evidence type="ECO:0000313" key="2">
    <source>
        <dbReference type="EMBL" id="KAL0811970.1"/>
    </source>
</evidence>
<protein>
    <submittedName>
        <fullName evidence="2">Uncharacterized protein</fullName>
    </submittedName>
</protein>
<sequence length="119" mass="13772">MVTVRSEGTENRSTPLKFWDQGRKRGRDNEDDEDSDESPITPSKVPKVASFIARRGRGRPPTTGEHICKAKYQAALKKLQNEELKIRAEEEIAAMTPKQLERLRKKELLLKERLKETKR</sequence>
<feature type="region of interest" description="Disordered" evidence="1">
    <location>
        <begin position="1"/>
        <end position="65"/>
    </location>
</feature>
<evidence type="ECO:0000313" key="3">
    <source>
        <dbReference type="Proteomes" id="UP001549921"/>
    </source>
</evidence>
<gene>
    <name evidence="2" type="ORF">ABMA28_009368</name>
</gene>
<comment type="caution">
    <text evidence="2">The sequence shown here is derived from an EMBL/GenBank/DDBJ whole genome shotgun (WGS) entry which is preliminary data.</text>
</comment>
<reference evidence="2 3" key="1">
    <citation type="submission" date="2024-06" db="EMBL/GenBank/DDBJ databases">
        <title>A chromosome-level genome assembly of beet webworm, Loxostege sticticalis.</title>
        <authorList>
            <person name="Zhang Y."/>
        </authorList>
    </citation>
    <scope>NUCLEOTIDE SEQUENCE [LARGE SCALE GENOMIC DNA]</scope>
    <source>
        <strain evidence="2">AQ028</strain>
        <tissue evidence="2">Male pupae</tissue>
    </source>
</reference>
<evidence type="ECO:0000256" key="1">
    <source>
        <dbReference type="SAM" id="MobiDB-lite"/>
    </source>
</evidence>
<dbReference type="Proteomes" id="UP001549921">
    <property type="component" value="Unassembled WGS sequence"/>
</dbReference>
<accession>A0ABD0SD43</accession>
<dbReference type="AlphaFoldDB" id="A0ABD0SD43"/>
<dbReference type="EMBL" id="JBEDNZ010000023">
    <property type="protein sequence ID" value="KAL0811970.1"/>
    <property type="molecule type" value="Genomic_DNA"/>
</dbReference>
<name>A0ABD0SD43_LOXSC</name>
<proteinExistence type="predicted"/>
<organism evidence="2 3">
    <name type="scientific">Loxostege sticticalis</name>
    <name type="common">Beet webworm moth</name>
    <dbReference type="NCBI Taxonomy" id="481309"/>
    <lineage>
        <taxon>Eukaryota</taxon>
        <taxon>Metazoa</taxon>
        <taxon>Ecdysozoa</taxon>
        <taxon>Arthropoda</taxon>
        <taxon>Hexapoda</taxon>
        <taxon>Insecta</taxon>
        <taxon>Pterygota</taxon>
        <taxon>Neoptera</taxon>
        <taxon>Endopterygota</taxon>
        <taxon>Lepidoptera</taxon>
        <taxon>Glossata</taxon>
        <taxon>Ditrysia</taxon>
        <taxon>Pyraloidea</taxon>
        <taxon>Crambidae</taxon>
        <taxon>Pyraustinae</taxon>
        <taxon>Loxostege</taxon>
    </lineage>
</organism>